<dbReference type="RefSeq" id="WP_166949448.1">
    <property type="nucleotide sequence ID" value="NZ_JAASQI010000002.1"/>
</dbReference>
<dbReference type="EMBL" id="JAASQI010000002">
    <property type="protein sequence ID" value="NIJ57181.1"/>
    <property type="molecule type" value="Genomic_DNA"/>
</dbReference>
<gene>
    <name evidence="1" type="ORF">FHS82_001007</name>
</gene>
<name>A0ABX0UW47_9HYPH</name>
<evidence type="ECO:0000313" key="1">
    <source>
        <dbReference type="EMBL" id="NIJ57181.1"/>
    </source>
</evidence>
<protein>
    <submittedName>
        <fullName evidence="1">Uncharacterized protein</fullName>
    </submittedName>
</protein>
<dbReference type="Proteomes" id="UP001429580">
    <property type="component" value="Unassembled WGS sequence"/>
</dbReference>
<proteinExistence type="predicted"/>
<comment type="caution">
    <text evidence="1">The sequence shown here is derived from an EMBL/GenBank/DDBJ whole genome shotgun (WGS) entry which is preliminary data.</text>
</comment>
<organism evidence="1 2">
    <name type="scientific">Pseudochelatococcus lubricantis</name>
    <dbReference type="NCBI Taxonomy" id="1538102"/>
    <lineage>
        <taxon>Bacteria</taxon>
        <taxon>Pseudomonadati</taxon>
        <taxon>Pseudomonadota</taxon>
        <taxon>Alphaproteobacteria</taxon>
        <taxon>Hyphomicrobiales</taxon>
        <taxon>Chelatococcaceae</taxon>
        <taxon>Pseudochelatococcus</taxon>
    </lineage>
</organism>
<reference evidence="1 2" key="1">
    <citation type="submission" date="2020-03" db="EMBL/GenBank/DDBJ databases">
        <title>Genomic Encyclopedia of Type Strains, Phase IV (KMG-IV): sequencing the most valuable type-strain genomes for metagenomic binning, comparative biology and taxonomic classification.</title>
        <authorList>
            <person name="Goeker M."/>
        </authorList>
    </citation>
    <scope>NUCLEOTIDE SEQUENCE [LARGE SCALE GENOMIC DNA]</scope>
    <source>
        <strain evidence="1 2">DSM 103870</strain>
    </source>
</reference>
<keyword evidence="2" id="KW-1185">Reference proteome</keyword>
<accession>A0ABX0UW47</accession>
<sequence>MTIIRAGDIVRLEGPVKYGREITGYDEIVLDIGGRTVRVPESSVTVIVPRFEIGESVYDRSGDIVGVVLGVAGDKVWVKSTAGVFDTWRAWSLRRATEEDDAAVAATPTLIETPPPPPPPPAPPYVVTTAELRTGGALADRLPDLPHLADALADA</sequence>
<evidence type="ECO:0000313" key="2">
    <source>
        <dbReference type="Proteomes" id="UP001429580"/>
    </source>
</evidence>